<evidence type="ECO:0000313" key="4">
    <source>
        <dbReference type="Proteomes" id="UP000774617"/>
    </source>
</evidence>
<feature type="region of interest" description="Disordered" evidence="2">
    <location>
        <begin position="20"/>
        <end position="66"/>
    </location>
</feature>
<name>A0ABQ8G461_9PEZI</name>
<gene>
    <name evidence="3" type="ORF">B0J12DRAFT_213903</name>
</gene>
<feature type="compositionally biased region" description="Basic and acidic residues" evidence="2">
    <location>
        <begin position="438"/>
        <end position="465"/>
    </location>
</feature>
<dbReference type="Proteomes" id="UP000774617">
    <property type="component" value="Unassembled WGS sequence"/>
</dbReference>
<feature type="compositionally biased region" description="Gly residues" evidence="2">
    <location>
        <begin position="272"/>
        <end position="283"/>
    </location>
</feature>
<feature type="region of interest" description="Disordered" evidence="2">
    <location>
        <begin position="361"/>
        <end position="472"/>
    </location>
</feature>
<keyword evidence="1" id="KW-0175">Coiled coil</keyword>
<feature type="coiled-coil region" evidence="1">
    <location>
        <begin position="159"/>
        <end position="228"/>
    </location>
</feature>
<feature type="compositionally biased region" description="Polar residues" evidence="2">
    <location>
        <begin position="361"/>
        <end position="376"/>
    </location>
</feature>
<protein>
    <submittedName>
        <fullName evidence="3">Uncharacterized protein</fullName>
    </submittedName>
</protein>
<reference evidence="3 4" key="1">
    <citation type="journal article" date="2021" name="Nat. Commun.">
        <title>Genetic determinants of endophytism in the Arabidopsis root mycobiome.</title>
        <authorList>
            <person name="Mesny F."/>
            <person name="Miyauchi S."/>
            <person name="Thiergart T."/>
            <person name="Pickel B."/>
            <person name="Atanasova L."/>
            <person name="Karlsson M."/>
            <person name="Huettel B."/>
            <person name="Barry K.W."/>
            <person name="Haridas S."/>
            <person name="Chen C."/>
            <person name="Bauer D."/>
            <person name="Andreopoulos W."/>
            <person name="Pangilinan J."/>
            <person name="LaButti K."/>
            <person name="Riley R."/>
            <person name="Lipzen A."/>
            <person name="Clum A."/>
            <person name="Drula E."/>
            <person name="Henrissat B."/>
            <person name="Kohler A."/>
            <person name="Grigoriev I.V."/>
            <person name="Martin F.M."/>
            <person name="Hacquard S."/>
        </authorList>
    </citation>
    <scope>NUCLEOTIDE SEQUENCE [LARGE SCALE GENOMIC DNA]</scope>
    <source>
        <strain evidence="3 4">MPI-SDFR-AT-0080</strain>
    </source>
</reference>
<comment type="caution">
    <text evidence="3">The sequence shown here is derived from an EMBL/GenBank/DDBJ whole genome shotgun (WGS) entry which is preliminary data.</text>
</comment>
<evidence type="ECO:0000256" key="1">
    <source>
        <dbReference type="SAM" id="Coils"/>
    </source>
</evidence>
<sequence length="472" mass="49402">MTMLAVPGLTSIVIEKAITTPSAADDDCDSSTRPRSLIADSPTMAAHHRTGSHNHLELPKSSAPANNRLSLDSALLRKNPFARANASSLQISTEAANSDSGSDCGLKSAPPVPDSKRNSSSSFLLADRLLHPFSSSASSTASESPVIPPPPAGPLGGGCEMSEEEMQGLLEHVRRAENDRVRAEHELARREKELARVKNELRRAEGDNEELRERLRAAEQRVRALEGTLRPGDLGVLPPGTPPAVRHDSLEPMAGTGEEKGSVAGSGSPVLGSGGDVGQGLGGQSPYYVSGGGSSAAPGGHQQNGSVASEGYYYASTSSMELVSPTTNALAHAASASQHSLRPLSCSAAIPQLAAYPNGGNNASSPRLSNRPSMASISELYPPPPMTALSSSSHVGGAGDALGIFAAGMPGEEQQMDDSEEGGVSPKHRRHFLGRSKAPKEPKEPKEKKQIKERKSSGRLKEKFSRLSMIGR</sequence>
<organism evidence="3 4">
    <name type="scientific">Macrophomina phaseolina</name>
    <dbReference type="NCBI Taxonomy" id="35725"/>
    <lineage>
        <taxon>Eukaryota</taxon>
        <taxon>Fungi</taxon>
        <taxon>Dikarya</taxon>
        <taxon>Ascomycota</taxon>
        <taxon>Pezizomycotina</taxon>
        <taxon>Dothideomycetes</taxon>
        <taxon>Dothideomycetes incertae sedis</taxon>
        <taxon>Botryosphaeriales</taxon>
        <taxon>Botryosphaeriaceae</taxon>
        <taxon>Macrophomina</taxon>
    </lineage>
</organism>
<keyword evidence="4" id="KW-1185">Reference proteome</keyword>
<accession>A0ABQ8G461</accession>
<evidence type="ECO:0000313" key="3">
    <source>
        <dbReference type="EMBL" id="KAH7042100.1"/>
    </source>
</evidence>
<feature type="region of interest" description="Disordered" evidence="2">
    <location>
        <begin position="230"/>
        <end position="286"/>
    </location>
</feature>
<evidence type="ECO:0000256" key="2">
    <source>
        <dbReference type="SAM" id="MobiDB-lite"/>
    </source>
</evidence>
<proteinExistence type="predicted"/>
<dbReference type="EMBL" id="JAGTJR010000027">
    <property type="protein sequence ID" value="KAH7042100.1"/>
    <property type="molecule type" value="Genomic_DNA"/>
</dbReference>
<feature type="region of interest" description="Disordered" evidence="2">
    <location>
        <begin position="93"/>
        <end position="120"/>
    </location>
</feature>